<evidence type="ECO:0000256" key="5">
    <source>
        <dbReference type="ARBA" id="ARBA00023002"/>
    </source>
</evidence>
<dbReference type="Pfam" id="PF03721">
    <property type="entry name" value="UDPG_MGDP_dh_N"/>
    <property type="match status" value="1"/>
</dbReference>
<evidence type="ECO:0000313" key="13">
    <source>
        <dbReference type="EMBL" id="QDU81267.1"/>
    </source>
</evidence>
<dbReference type="InterPro" id="IPR036291">
    <property type="entry name" value="NAD(P)-bd_dom_sf"/>
</dbReference>
<feature type="binding site" evidence="11">
    <location>
        <position position="154"/>
    </location>
    <ligand>
        <name>NAD(+)</name>
        <dbReference type="ChEBI" id="CHEBI:57540"/>
    </ligand>
</feature>
<dbReference type="EMBL" id="CP036281">
    <property type="protein sequence ID" value="QDU81267.1"/>
    <property type="molecule type" value="Genomic_DNA"/>
</dbReference>
<dbReference type="AlphaFoldDB" id="A0A518CPV8"/>
<reference evidence="13 14" key="1">
    <citation type="submission" date="2019-02" db="EMBL/GenBank/DDBJ databases">
        <title>Deep-cultivation of Planctomycetes and their phenomic and genomic characterization uncovers novel biology.</title>
        <authorList>
            <person name="Wiegand S."/>
            <person name="Jogler M."/>
            <person name="Boedeker C."/>
            <person name="Pinto D."/>
            <person name="Vollmers J."/>
            <person name="Rivas-Marin E."/>
            <person name="Kohn T."/>
            <person name="Peeters S.H."/>
            <person name="Heuer A."/>
            <person name="Rast P."/>
            <person name="Oberbeckmann S."/>
            <person name="Bunk B."/>
            <person name="Jeske O."/>
            <person name="Meyerdierks A."/>
            <person name="Storesund J.E."/>
            <person name="Kallscheuer N."/>
            <person name="Luecker S."/>
            <person name="Lage O.M."/>
            <person name="Pohl T."/>
            <person name="Merkel B.J."/>
            <person name="Hornburger P."/>
            <person name="Mueller R.-W."/>
            <person name="Bruemmer F."/>
            <person name="Labrenz M."/>
            <person name="Spormann A.M."/>
            <person name="Op den Camp H."/>
            <person name="Overmann J."/>
            <person name="Amann R."/>
            <person name="Jetten M.S.M."/>
            <person name="Mascher T."/>
            <person name="Medema M.H."/>
            <person name="Devos D.P."/>
            <person name="Kaster A.-K."/>
            <person name="Ovreas L."/>
            <person name="Rohde M."/>
            <person name="Galperin M.Y."/>
            <person name="Jogler C."/>
        </authorList>
    </citation>
    <scope>NUCLEOTIDE SEQUENCE [LARGE SCALE GENOMIC DNA]</scope>
    <source>
        <strain evidence="13 14">Pla110</strain>
    </source>
</reference>
<dbReference type="NCBIfam" id="TIGR03026">
    <property type="entry name" value="NDP-sugDHase"/>
    <property type="match status" value="1"/>
</dbReference>
<keyword evidence="14" id="KW-1185">Reference proteome</keyword>
<feature type="binding site" evidence="10">
    <location>
        <begin position="251"/>
        <end position="255"/>
    </location>
    <ligand>
        <name>substrate</name>
    </ligand>
</feature>
<dbReference type="GO" id="GO:0000271">
    <property type="term" value="P:polysaccharide biosynthetic process"/>
    <property type="evidence" value="ECO:0007669"/>
    <property type="project" value="InterPro"/>
</dbReference>
<feature type="binding site" evidence="10">
    <location>
        <position position="259"/>
    </location>
    <ligand>
        <name>substrate</name>
    </ligand>
</feature>
<comment type="catalytic activity">
    <reaction evidence="7 8">
        <text>UDP-alpha-D-glucose + 2 NAD(+) + H2O = UDP-alpha-D-glucuronate + 2 NADH + 3 H(+)</text>
        <dbReference type="Rhea" id="RHEA:23596"/>
        <dbReference type="ChEBI" id="CHEBI:15377"/>
        <dbReference type="ChEBI" id="CHEBI:15378"/>
        <dbReference type="ChEBI" id="CHEBI:57540"/>
        <dbReference type="ChEBI" id="CHEBI:57945"/>
        <dbReference type="ChEBI" id="CHEBI:58052"/>
        <dbReference type="ChEBI" id="CHEBI:58885"/>
        <dbReference type="EC" id="1.1.1.22"/>
    </reaction>
</comment>
<dbReference type="GO" id="GO:0051287">
    <property type="term" value="F:NAD binding"/>
    <property type="evidence" value="ECO:0007669"/>
    <property type="project" value="InterPro"/>
</dbReference>
<dbReference type="EC" id="1.1.1.22" evidence="3 8"/>
<dbReference type="RefSeq" id="WP_144996465.1">
    <property type="nucleotide sequence ID" value="NZ_CP036281.1"/>
</dbReference>
<dbReference type="GO" id="GO:0003979">
    <property type="term" value="F:UDP-glucose 6-dehydrogenase activity"/>
    <property type="evidence" value="ECO:0007669"/>
    <property type="project" value="UniProtKB-EC"/>
</dbReference>
<keyword evidence="6 8" id="KW-0520">NAD</keyword>
<dbReference type="KEGG" id="plon:Pla110_30070"/>
<evidence type="ECO:0000256" key="11">
    <source>
        <dbReference type="PIRSR" id="PIRSR500134-3"/>
    </source>
</evidence>
<name>A0A518CPV8_9PLAN</name>
<feature type="binding site" evidence="11">
    <location>
        <position position="121"/>
    </location>
    <ligand>
        <name>NAD(+)</name>
        <dbReference type="ChEBI" id="CHEBI:57540"/>
    </ligand>
</feature>
<evidence type="ECO:0000256" key="8">
    <source>
        <dbReference type="PIRNR" id="PIRNR000124"/>
    </source>
</evidence>
<dbReference type="SUPFAM" id="SSF48179">
    <property type="entry name" value="6-phosphogluconate dehydrogenase C-terminal domain-like"/>
    <property type="match status" value="1"/>
</dbReference>
<dbReference type="PIRSF" id="PIRSF000124">
    <property type="entry name" value="UDPglc_GDPman_dh"/>
    <property type="match status" value="1"/>
</dbReference>
<dbReference type="InterPro" id="IPR017476">
    <property type="entry name" value="UDP-Glc/GDP-Man"/>
</dbReference>
<evidence type="ECO:0000256" key="9">
    <source>
        <dbReference type="PIRSR" id="PIRSR500134-1"/>
    </source>
</evidence>
<dbReference type="UniPathway" id="UPA00038">
    <property type="reaction ID" value="UER00491"/>
</dbReference>
<evidence type="ECO:0000256" key="1">
    <source>
        <dbReference type="ARBA" id="ARBA00004701"/>
    </source>
</evidence>
<evidence type="ECO:0000256" key="6">
    <source>
        <dbReference type="ARBA" id="ARBA00023027"/>
    </source>
</evidence>
<comment type="pathway">
    <text evidence="1">Nucleotide-sugar biosynthesis; UDP-alpha-D-glucuronate biosynthesis; UDP-alpha-D-glucuronate from UDP-alpha-D-glucose: step 1/1.</text>
</comment>
<keyword evidence="5 8" id="KW-0560">Oxidoreductase</keyword>
<dbReference type="InterPro" id="IPR014027">
    <property type="entry name" value="UDP-Glc/GDP-Man_DH_C"/>
</dbReference>
<proteinExistence type="inferred from homology"/>
<dbReference type="PANTHER" id="PTHR43750:SF3">
    <property type="entry name" value="UDP-GLUCOSE 6-DEHYDROGENASE TUAD"/>
    <property type="match status" value="1"/>
</dbReference>
<dbReference type="SUPFAM" id="SSF51735">
    <property type="entry name" value="NAD(P)-binding Rossmann-fold domains"/>
    <property type="match status" value="1"/>
</dbReference>
<gene>
    <name evidence="13" type="primary">tuaD</name>
    <name evidence="13" type="ORF">Pla110_30070</name>
</gene>
<evidence type="ECO:0000256" key="4">
    <source>
        <dbReference type="ARBA" id="ARBA00015132"/>
    </source>
</evidence>
<dbReference type="SMART" id="SM00984">
    <property type="entry name" value="UDPG_MGDP_dh_C"/>
    <property type="match status" value="1"/>
</dbReference>
<dbReference type="PIRSF" id="PIRSF500134">
    <property type="entry name" value="UDPglc_DH_bac"/>
    <property type="match status" value="1"/>
</dbReference>
<feature type="binding site" evidence="11">
    <location>
        <position position="35"/>
    </location>
    <ligand>
        <name>NAD(+)</name>
        <dbReference type="ChEBI" id="CHEBI:57540"/>
    </ligand>
</feature>
<feature type="binding site" evidence="11">
    <location>
        <position position="265"/>
    </location>
    <ligand>
        <name>NAD(+)</name>
        <dbReference type="ChEBI" id="CHEBI:57540"/>
    </ligand>
</feature>
<dbReference type="Gene3D" id="3.40.50.720">
    <property type="entry name" value="NAD(P)-binding Rossmann-like Domain"/>
    <property type="match status" value="2"/>
</dbReference>
<accession>A0A518CPV8</accession>
<feature type="binding site" evidence="10">
    <location>
        <position position="322"/>
    </location>
    <ligand>
        <name>substrate</name>
    </ligand>
</feature>
<evidence type="ECO:0000256" key="2">
    <source>
        <dbReference type="ARBA" id="ARBA00006601"/>
    </source>
</evidence>
<dbReference type="InterPro" id="IPR028357">
    <property type="entry name" value="UDPglc_DH_bac"/>
</dbReference>
<dbReference type="Proteomes" id="UP000317178">
    <property type="component" value="Chromosome"/>
</dbReference>
<evidence type="ECO:0000256" key="10">
    <source>
        <dbReference type="PIRSR" id="PIRSR500134-2"/>
    </source>
</evidence>
<feature type="binding site" evidence="11">
    <location>
        <position position="329"/>
    </location>
    <ligand>
        <name>NAD(+)</name>
        <dbReference type="ChEBI" id="CHEBI:57540"/>
    </ligand>
</feature>
<dbReference type="Gene3D" id="1.20.5.100">
    <property type="entry name" value="Cytochrome c1, transmembrane anchor, C-terminal"/>
    <property type="match status" value="1"/>
</dbReference>
<dbReference type="OrthoDB" id="9803238at2"/>
<dbReference type="InterPro" id="IPR001732">
    <property type="entry name" value="UDP-Glc/GDP-Man_DH_N"/>
</dbReference>
<organism evidence="13 14">
    <name type="scientific">Polystyrenella longa</name>
    <dbReference type="NCBI Taxonomy" id="2528007"/>
    <lineage>
        <taxon>Bacteria</taxon>
        <taxon>Pseudomonadati</taxon>
        <taxon>Planctomycetota</taxon>
        <taxon>Planctomycetia</taxon>
        <taxon>Planctomycetales</taxon>
        <taxon>Planctomycetaceae</taxon>
        <taxon>Polystyrenella</taxon>
    </lineage>
</organism>
<evidence type="ECO:0000313" key="14">
    <source>
        <dbReference type="Proteomes" id="UP000317178"/>
    </source>
</evidence>
<dbReference type="GO" id="GO:0006065">
    <property type="term" value="P:UDP-glucuronate biosynthetic process"/>
    <property type="evidence" value="ECO:0007669"/>
    <property type="project" value="UniProtKB-UniPathway"/>
</dbReference>
<dbReference type="InterPro" id="IPR036220">
    <property type="entry name" value="UDP-Glc/GDP-Man_DH_C_sf"/>
</dbReference>
<feature type="binding site" evidence="11">
    <location>
        <position position="30"/>
    </location>
    <ligand>
        <name>NAD(+)</name>
        <dbReference type="ChEBI" id="CHEBI:57540"/>
    </ligand>
</feature>
<dbReference type="SUPFAM" id="SSF52413">
    <property type="entry name" value="UDP-glucose/GDP-mannose dehydrogenase C-terminal domain"/>
    <property type="match status" value="1"/>
</dbReference>
<dbReference type="PANTHER" id="PTHR43750">
    <property type="entry name" value="UDP-GLUCOSE 6-DEHYDROGENASE TUAD"/>
    <property type="match status" value="1"/>
</dbReference>
<protein>
    <recommendedName>
        <fullName evidence="4 8">UDP-glucose 6-dehydrogenase</fullName>
        <ecNumber evidence="3 8">1.1.1.22</ecNumber>
    </recommendedName>
</protein>
<dbReference type="InterPro" id="IPR008927">
    <property type="entry name" value="6-PGluconate_DH-like_C_sf"/>
</dbReference>
<dbReference type="Pfam" id="PF00984">
    <property type="entry name" value="UDPG_MGDP_dh"/>
    <property type="match status" value="1"/>
</dbReference>
<evidence type="ECO:0000256" key="7">
    <source>
        <dbReference type="ARBA" id="ARBA00047473"/>
    </source>
</evidence>
<evidence type="ECO:0000259" key="12">
    <source>
        <dbReference type="SMART" id="SM00984"/>
    </source>
</evidence>
<feature type="binding site" evidence="10">
    <location>
        <begin position="151"/>
        <end position="154"/>
    </location>
    <ligand>
        <name>substrate</name>
    </ligand>
</feature>
<comment type="similarity">
    <text evidence="2 8">Belongs to the UDP-glucose/GDP-mannose dehydrogenase family.</text>
</comment>
<feature type="active site" description="Nucleophile" evidence="9">
    <location>
        <position position="262"/>
    </location>
</feature>
<sequence>MKIVMIGTGYVGLVTGTCFANSGNDVTCLDIDEKKIEGLKNGKIPIYEPGLTEMVIRNHKAGRLHFTTSYEESVPDADCIFIAVGTPQSDDGSANLKGLWAVVDTIAPLLADDTITIIKSTVPVGTNRKMLDRLTELTGRDNIKVASNPEFLKEGAAIEDFTKPDRVVVGVNDDRAIKRLHELYKPFLRTEQPFLSMGLESAEMTKYVANCMLATKISFINEMANLCDLVNADINDVRRGIGHDQRIGFQFLFPGVGYGGSCFPKDVRALIHVAAENNMNAEILKSVDDVNDAQKEVLYSKIKKTMGDLKGKTIALWGLSFKPRTDDIREAPSLVLIEQLLKEGVNIRVHDPVAMENVREEIGDKVEYCEHHYDTLEGADALAIVTEWSEFRNPDFDYMKHKLKQMTIFDGRNLYDPKKMTEMGFAYYGIGLKGDL</sequence>
<dbReference type="InterPro" id="IPR014026">
    <property type="entry name" value="UDP-Glc/GDP-Man_DH_dimer"/>
</dbReference>
<feature type="binding site" evidence="10">
    <location>
        <position position="206"/>
    </location>
    <ligand>
        <name>substrate</name>
    </ligand>
</feature>
<feature type="domain" description="UDP-glucose/GDP-mannose dehydrogenase C-terminal" evidence="12">
    <location>
        <begin position="315"/>
        <end position="417"/>
    </location>
</feature>
<dbReference type="Pfam" id="PF03720">
    <property type="entry name" value="UDPG_MGDP_dh_C"/>
    <property type="match status" value="1"/>
</dbReference>
<feature type="binding site" evidence="11">
    <location>
        <position position="86"/>
    </location>
    <ligand>
        <name>NAD(+)</name>
        <dbReference type="ChEBI" id="CHEBI:57540"/>
    </ligand>
</feature>
<evidence type="ECO:0000256" key="3">
    <source>
        <dbReference type="ARBA" id="ARBA00012954"/>
    </source>
</evidence>